<dbReference type="EC" id="2.3.1.74" evidence="3"/>
<feature type="domain" description="Chalcone/stilbene synthase N-terminal" evidence="5">
    <location>
        <begin position="1"/>
        <end position="113"/>
    </location>
</feature>
<keyword evidence="7" id="KW-1185">Reference proteome</keyword>
<dbReference type="GO" id="GO:0009813">
    <property type="term" value="P:flavonoid biosynthetic process"/>
    <property type="evidence" value="ECO:0007669"/>
    <property type="project" value="UniProtKB-UniPathway"/>
</dbReference>
<accession>A0A2G2YAT9</accession>
<name>A0A2G2YAT9_CAPAN</name>
<dbReference type="SUPFAM" id="SSF53901">
    <property type="entry name" value="Thiolase-like"/>
    <property type="match status" value="1"/>
</dbReference>
<comment type="pathway">
    <text evidence="2">Secondary metabolite biosynthesis; flavonoid biosynthesis.</text>
</comment>
<dbReference type="GO" id="GO:0016210">
    <property type="term" value="F:naringenin-chalcone synthase activity"/>
    <property type="evidence" value="ECO:0007669"/>
    <property type="project" value="UniProtKB-EC"/>
</dbReference>
<evidence type="ECO:0000259" key="5">
    <source>
        <dbReference type="Pfam" id="PF00195"/>
    </source>
</evidence>
<dbReference type="InterPro" id="IPR011141">
    <property type="entry name" value="Polyketide_synthase_type-III"/>
</dbReference>
<protein>
    <recommendedName>
        <fullName evidence="3">chalcone synthase</fullName>
        <ecNumber evidence="3">2.3.1.74</ecNumber>
    </recommendedName>
</protein>
<comment type="caution">
    <text evidence="6">The sequence shown here is derived from an EMBL/GenBank/DDBJ whole genome shotgun (WGS) entry which is preliminary data.</text>
</comment>
<evidence type="ECO:0000313" key="6">
    <source>
        <dbReference type="EMBL" id="PHT66809.1"/>
    </source>
</evidence>
<dbReference type="Gramene" id="PHT66809">
    <property type="protein sequence ID" value="PHT66809"/>
    <property type="gene ID" value="T459_31234"/>
</dbReference>
<dbReference type="AlphaFoldDB" id="A0A2G2YAT9"/>
<evidence type="ECO:0000256" key="2">
    <source>
        <dbReference type="ARBA" id="ARBA00004966"/>
    </source>
</evidence>
<keyword evidence="4" id="KW-0284">Flavonoid biosynthesis</keyword>
<proteinExistence type="predicted"/>
<dbReference type="Proteomes" id="UP000222542">
    <property type="component" value="Unassembled WGS sequence"/>
</dbReference>
<dbReference type="STRING" id="4072.A0A2G2YAT9"/>
<dbReference type="PANTHER" id="PTHR11877">
    <property type="entry name" value="HYDROXYMETHYLGLUTARYL-COA SYNTHASE"/>
    <property type="match status" value="1"/>
</dbReference>
<comment type="function">
    <text evidence="1">The primary product of this enzyme is 4,2',4',6'-tetrahydroxychalcone (also termed naringenin-chalcone or chalcone) which can under specific conditions spontaneously isomerize into naringenin.</text>
</comment>
<dbReference type="PANTHER" id="PTHR11877:SF51">
    <property type="entry name" value="CHALCONE SYNTHASE"/>
    <property type="match status" value="1"/>
</dbReference>
<gene>
    <name evidence="6" type="ORF">T459_31234</name>
</gene>
<organism evidence="6 7">
    <name type="scientific">Capsicum annuum</name>
    <name type="common">Capsicum pepper</name>
    <dbReference type="NCBI Taxonomy" id="4072"/>
    <lineage>
        <taxon>Eukaryota</taxon>
        <taxon>Viridiplantae</taxon>
        <taxon>Streptophyta</taxon>
        <taxon>Embryophyta</taxon>
        <taxon>Tracheophyta</taxon>
        <taxon>Spermatophyta</taxon>
        <taxon>Magnoliopsida</taxon>
        <taxon>eudicotyledons</taxon>
        <taxon>Gunneridae</taxon>
        <taxon>Pentapetalae</taxon>
        <taxon>asterids</taxon>
        <taxon>lamiids</taxon>
        <taxon>Solanales</taxon>
        <taxon>Solanaceae</taxon>
        <taxon>Solanoideae</taxon>
        <taxon>Capsiceae</taxon>
        <taxon>Capsicum</taxon>
    </lineage>
</organism>
<evidence type="ECO:0000256" key="3">
    <source>
        <dbReference type="ARBA" id="ARBA00012975"/>
    </source>
</evidence>
<sequence length="129" mass="14448">MINKRYSYLTEKILKKNLNICEYKASSFDVRQEIAVVEVQNLGKEAAQKAINEWGQPKSKITHLVFCTSSGVDMPGADYRLTELLGLSPSVKRFMMYQQGCSGGGTALRLAKDWLKITRKLVSLLFGPS</sequence>
<evidence type="ECO:0000256" key="1">
    <source>
        <dbReference type="ARBA" id="ARBA00002969"/>
    </source>
</evidence>
<dbReference type="InterPro" id="IPR001099">
    <property type="entry name" value="Chalcone/stilbene_synt_N"/>
</dbReference>
<dbReference type="InterPro" id="IPR016039">
    <property type="entry name" value="Thiolase-like"/>
</dbReference>
<reference evidence="6 7" key="2">
    <citation type="journal article" date="2017" name="Genome Biol.">
        <title>New reference genome sequences of hot pepper reveal the massive evolution of plant disease-resistance genes by retroduplication.</title>
        <authorList>
            <person name="Kim S."/>
            <person name="Park J."/>
            <person name="Yeom S.I."/>
            <person name="Kim Y.M."/>
            <person name="Seo E."/>
            <person name="Kim K.T."/>
            <person name="Kim M.S."/>
            <person name="Lee J.M."/>
            <person name="Cheong K."/>
            <person name="Shin H.S."/>
            <person name="Kim S.B."/>
            <person name="Han K."/>
            <person name="Lee J."/>
            <person name="Park M."/>
            <person name="Lee H.A."/>
            <person name="Lee H.Y."/>
            <person name="Lee Y."/>
            <person name="Oh S."/>
            <person name="Lee J.H."/>
            <person name="Choi E."/>
            <person name="Choi E."/>
            <person name="Lee S.E."/>
            <person name="Jeon J."/>
            <person name="Kim H."/>
            <person name="Choi G."/>
            <person name="Song H."/>
            <person name="Lee J."/>
            <person name="Lee S.C."/>
            <person name="Kwon J.K."/>
            <person name="Lee H.Y."/>
            <person name="Koo N."/>
            <person name="Hong Y."/>
            <person name="Kim R.W."/>
            <person name="Kang W.H."/>
            <person name="Huh J.H."/>
            <person name="Kang B.C."/>
            <person name="Yang T.J."/>
            <person name="Lee Y.H."/>
            <person name="Bennetzen J.L."/>
            <person name="Choi D."/>
        </authorList>
    </citation>
    <scope>NUCLEOTIDE SEQUENCE [LARGE SCALE GENOMIC DNA]</scope>
    <source>
        <strain evidence="7">cv. CM334</strain>
    </source>
</reference>
<dbReference type="UniPathway" id="UPA00154"/>
<dbReference type="SMR" id="A0A2G2YAT9"/>
<evidence type="ECO:0000256" key="4">
    <source>
        <dbReference type="ARBA" id="ARBA00023241"/>
    </source>
</evidence>
<dbReference type="Gene3D" id="3.40.47.10">
    <property type="match status" value="1"/>
</dbReference>
<dbReference type="EMBL" id="AYRZ02000012">
    <property type="protein sequence ID" value="PHT66809.1"/>
    <property type="molecule type" value="Genomic_DNA"/>
</dbReference>
<evidence type="ECO:0000313" key="7">
    <source>
        <dbReference type="Proteomes" id="UP000222542"/>
    </source>
</evidence>
<reference evidence="6 7" key="1">
    <citation type="journal article" date="2014" name="Nat. Genet.">
        <title>Genome sequence of the hot pepper provides insights into the evolution of pungency in Capsicum species.</title>
        <authorList>
            <person name="Kim S."/>
            <person name="Park M."/>
            <person name="Yeom S.I."/>
            <person name="Kim Y.M."/>
            <person name="Lee J.M."/>
            <person name="Lee H.A."/>
            <person name="Seo E."/>
            <person name="Choi J."/>
            <person name="Cheong K."/>
            <person name="Kim K.T."/>
            <person name="Jung K."/>
            <person name="Lee G.W."/>
            <person name="Oh S.K."/>
            <person name="Bae C."/>
            <person name="Kim S.B."/>
            <person name="Lee H.Y."/>
            <person name="Kim S.Y."/>
            <person name="Kim M.S."/>
            <person name="Kang B.C."/>
            <person name="Jo Y.D."/>
            <person name="Yang H.B."/>
            <person name="Jeong H.J."/>
            <person name="Kang W.H."/>
            <person name="Kwon J.K."/>
            <person name="Shin C."/>
            <person name="Lim J.Y."/>
            <person name="Park J.H."/>
            <person name="Huh J.H."/>
            <person name="Kim J.S."/>
            <person name="Kim B.D."/>
            <person name="Cohen O."/>
            <person name="Paran I."/>
            <person name="Suh M.C."/>
            <person name="Lee S.B."/>
            <person name="Kim Y.K."/>
            <person name="Shin Y."/>
            <person name="Noh S.J."/>
            <person name="Park J."/>
            <person name="Seo Y.S."/>
            <person name="Kwon S.Y."/>
            <person name="Kim H.A."/>
            <person name="Park J.M."/>
            <person name="Kim H.J."/>
            <person name="Choi S.B."/>
            <person name="Bosland P.W."/>
            <person name="Reeves G."/>
            <person name="Jo S.H."/>
            <person name="Lee B.W."/>
            <person name="Cho H.T."/>
            <person name="Choi H.S."/>
            <person name="Lee M.S."/>
            <person name="Yu Y."/>
            <person name="Do Choi Y."/>
            <person name="Park B.S."/>
            <person name="van Deynze A."/>
            <person name="Ashrafi H."/>
            <person name="Hill T."/>
            <person name="Kim W.T."/>
            <person name="Pai H.S."/>
            <person name="Ahn H.K."/>
            <person name="Yeam I."/>
            <person name="Giovannoni J.J."/>
            <person name="Rose J.K."/>
            <person name="Sorensen I."/>
            <person name="Lee S.J."/>
            <person name="Kim R.W."/>
            <person name="Choi I.Y."/>
            <person name="Choi B.S."/>
            <person name="Lim J.S."/>
            <person name="Lee Y.H."/>
            <person name="Choi D."/>
        </authorList>
    </citation>
    <scope>NUCLEOTIDE SEQUENCE [LARGE SCALE GENOMIC DNA]</scope>
    <source>
        <strain evidence="7">cv. CM334</strain>
    </source>
</reference>
<dbReference type="Pfam" id="PF00195">
    <property type="entry name" value="Chal_sti_synt_N"/>
    <property type="match status" value="1"/>
</dbReference>